<keyword evidence="3" id="KW-1185">Reference proteome</keyword>
<dbReference type="PANTHER" id="PTHR14038">
    <property type="entry name" value="BAT2 HLA-B-ASSOCIATED TRANSCRIPT 2"/>
    <property type="match status" value="1"/>
</dbReference>
<dbReference type="PANTHER" id="PTHR14038:SF6">
    <property type="entry name" value="PROTEIN PRRC2C"/>
    <property type="match status" value="1"/>
</dbReference>
<protein>
    <submittedName>
        <fullName evidence="2">Protein prrc2c</fullName>
    </submittedName>
</protein>
<gene>
    <name evidence="2" type="primary">PRRC2C</name>
    <name evidence="2" type="ORF">GOODEAATRI_000293</name>
</gene>
<feature type="compositionally biased region" description="Low complexity" evidence="1">
    <location>
        <begin position="9"/>
        <end position="34"/>
    </location>
</feature>
<comment type="caution">
    <text evidence="2">The sequence shown here is derived from an EMBL/GenBank/DDBJ whole genome shotgun (WGS) entry which is preliminary data.</text>
</comment>
<name>A0ABV0PA44_9TELE</name>
<feature type="region of interest" description="Disordered" evidence="1">
    <location>
        <begin position="1"/>
        <end position="42"/>
    </location>
</feature>
<reference evidence="2 3" key="1">
    <citation type="submission" date="2021-06" db="EMBL/GenBank/DDBJ databases">
        <authorList>
            <person name="Palmer J.M."/>
        </authorList>
    </citation>
    <scope>NUCLEOTIDE SEQUENCE [LARGE SCALE GENOMIC DNA]</scope>
    <source>
        <strain evidence="2 3">GA_2019</strain>
        <tissue evidence="2">Muscle</tissue>
    </source>
</reference>
<dbReference type="InterPro" id="IPR033184">
    <property type="entry name" value="PRRC2"/>
</dbReference>
<evidence type="ECO:0000313" key="2">
    <source>
        <dbReference type="EMBL" id="MEQ2180333.1"/>
    </source>
</evidence>
<accession>A0ABV0PA44</accession>
<evidence type="ECO:0000313" key="3">
    <source>
        <dbReference type="Proteomes" id="UP001476798"/>
    </source>
</evidence>
<dbReference type="Proteomes" id="UP001476798">
    <property type="component" value="Unassembled WGS sequence"/>
</dbReference>
<evidence type="ECO:0000256" key="1">
    <source>
        <dbReference type="SAM" id="MobiDB-lite"/>
    </source>
</evidence>
<dbReference type="EMBL" id="JAHRIO010069974">
    <property type="protein sequence ID" value="MEQ2180333.1"/>
    <property type="molecule type" value="Genomic_DNA"/>
</dbReference>
<organism evidence="2 3">
    <name type="scientific">Goodea atripinnis</name>
    <dbReference type="NCBI Taxonomy" id="208336"/>
    <lineage>
        <taxon>Eukaryota</taxon>
        <taxon>Metazoa</taxon>
        <taxon>Chordata</taxon>
        <taxon>Craniata</taxon>
        <taxon>Vertebrata</taxon>
        <taxon>Euteleostomi</taxon>
        <taxon>Actinopterygii</taxon>
        <taxon>Neopterygii</taxon>
        <taxon>Teleostei</taxon>
        <taxon>Neoteleostei</taxon>
        <taxon>Acanthomorphata</taxon>
        <taxon>Ovalentaria</taxon>
        <taxon>Atherinomorphae</taxon>
        <taxon>Cyprinodontiformes</taxon>
        <taxon>Goodeidae</taxon>
        <taxon>Goodea</taxon>
    </lineage>
</organism>
<proteinExistence type="predicted"/>
<sequence>MDVKPGTPPVSGRSTTPTSSPYRASSTSPSSQSSKMNSMLYQKQFQPSSAGLRMAQHFPGQFNPQILSQPSIVSPLVRPHANSFGGGVQRSPMGPPISPNVSGESLALDSYVFLAKGKGGAEVTSQPFRVAFPAAAVWERASRIELVT</sequence>